<evidence type="ECO:0000259" key="2">
    <source>
        <dbReference type="Pfam" id="PF02517"/>
    </source>
</evidence>
<feature type="transmembrane region" description="Helical" evidence="1">
    <location>
        <begin position="7"/>
        <end position="26"/>
    </location>
</feature>
<feature type="transmembrane region" description="Helical" evidence="1">
    <location>
        <begin position="172"/>
        <end position="190"/>
    </location>
</feature>
<protein>
    <recommendedName>
        <fullName evidence="2">CAAX prenyl protease 2/Lysostaphin resistance protein A-like domain-containing protein</fullName>
    </recommendedName>
</protein>
<dbReference type="InterPro" id="IPR003675">
    <property type="entry name" value="Rce1/LyrA-like_dom"/>
</dbReference>
<dbReference type="EMBL" id="JACCBH010000001">
    <property type="protein sequence ID" value="NYD53190.1"/>
    <property type="molecule type" value="Genomic_DNA"/>
</dbReference>
<name>A0A7Y9ESL5_9MICO</name>
<feature type="transmembrane region" description="Helical" evidence="1">
    <location>
        <begin position="79"/>
        <end position="107"/>
    </location>
</feature>
<keyword evidence="1" id="KW-0812">Transmembrane</keyword>
<keyword evidence="1" id="KW-0472">Membrane</keyword>
<dbReference type="Pfam" id="PF02517">
    <property type="entry name" value="Rce1-like"/>
    <property type="match status" value="1"/>
</dbReference>
<reference evidence="3 4" key="1">
    <citation type="submission" date="2020-07" db="EMBL/GenBank/DDBJ databases">
        <title>Sequencing the genomes of 1000 actinobacteria strains.</title>
        <authorList>
            <person name="Klenk H.-P."/>
        </authorList>
    </citation>
    <scope>NUCLEOTIDE SEQUENCE [LARGE SCALE GENOMIC DNA]</scope>
    <source>
        <strain evidence="3 4">DSM 22185</strain>
    </source>
</reference>
<feature type="domain" description="CAAX prenyl protease 2/Lysostaphin resistance protein A-like" evidence="2">
    <location>
        <begin position="139"/>
        <end position="234"/>
    </location>
</feature>
<dbReference type="GO" id="GO:0004175">
    <property type="term" value="F:endopeptidase activity"/>
    <property type="evidence" value="ECO:0007669"/>
    <property type="project" value="UniProtKB-ARBA"/>
</dbReference>
<dbReference type="RefSeq" id="WP_179430536.1">
    <property type="nucleotide sequence ID" value="NZ_BAABLC010000003.1"/>
</dbReference>
<comment type="caution">
    <text evidence="3">The sequence shown here is derived from an EMBL/GenBank/DDBJ whole genome shotgun (WGS) entry which is preliminary data.</text>
</comment>
<feature type="transmembrane region" description="Helical" evidence="1">
    <location>
        <begin position="38"/>
        <end position="58"/>
    </location>
</feature>
<dbReference type="GO" id="GO:0080120">
    <property type="term" value="P:CAAX-box protein maturation"/>
    <property type="evidence" value="ECO:0007669"/>
    <property type="project" value="UniProtKB-ARBA"/>
</dbReference>
<accession>A0A7Y9ESL5</accession>
<dbReference type="AlphaFoldDB" id="A0A7Y9ESL5"/>
<feature type="transmembrane region" description="Helical" evidence="1">
    <location>
        <begin position="196"/>
        <end position="217"/>
    </location>
</feature>
<keyword evidence="1" id="KW-1133">Transmembrane helix</keyword>
<proteinExistence type="predicted"/>
<feature type="transmembrane region" description="Helical" evidence="1">
    <location>
        <begin position="224"/>
        <end position="247"/>
    </location>
</feature>
<dbReference type="Proteomes" id="UP000552045">
    <property type="component" value="Unassembled WGS sequence"/>
</dbReference>
<feature type="transmembrane region" description="Helical" evidence="1">
    <location>
        <begin position="133"/>
        <end position="151"/>
    </location>
</feature>
<sequence>MTWTIGLPVLRVVLVGLTCTSAWLLTRTVDGAVPFPPPSLLACAAMLPVNILCLALIARRLRGTGRRLRDLMDFSARRLGVDVLWGLVWLVVLYLPFTATIMLVVWLQHGADMFAAMETIFFDPAAVPQLPPLAWTVIAVVAVLTFAPLNAPAEELVYRGISQRGLAERVPVWAAIVIPSSLFALQHIWYAPTPDAVSVFVAAFFVWGVVSGIIYRLHGRLIPIIVAHFLVDLVMSLPALMIPFFVFTEGA</sequence>
<organism evidence="3 4">
    <name type="scientific">Microbacterium pseudoresistens</name>
    <dbReference type="NCBI Taxonomy" id="640634"/>
    <lineage>
        <taxon>Bacteria</taxon>
        <taxon>Bacillati</taxon>
        <taxon>Actinomycetota</taxon>
        <taxon>Actinomycetes</taxon>
        <taxon>Micrococcales</taxon>
        <taxon>Microbacteriaceae</taxon>
        <taxon>Microbacterium</taxon>
    </lineage>
</organism>
<evidence type="ECO:0000313" key="3">
    <source>
        <dbReference type="EMBL" id="NYD53190.1"/>
    </source>
</evidence>
<evidence type="ECO:0000313" key="4">
    <source>
        <dbReference type="Proteomes" id="UP000552045"/>
    </source>
</evidence>
<gene>
    <name evidence="3" type="ORF">BKA02_000245</name>
</gene>
<evidence type="ECO:0000256" key="1">
    <source>
        <dbReference type="SAM" id="Phobius"/>
    </source>
</evidence>
<keyword evidence="4" id="KW-1185">Reference proteome</keyword>